<comment type="subcellular location">
    <subcellularLocation>
        <location evidence="2">Cell membrane</location>
        <topology evidence="2">Single-pass type II membrane protein</topology>
    </subcellularLocation>
    <subcellularLocation>
        <location evidence="9">Membrane</location>
        <topology evidence="9">Single-pass type II membrane protein</topology>
    </subcellularLocation>
</comment>
<dbReference type="GO" id="GO:0006465">
    <property type="term" value="P:signal peptide processing"/>
    <property type="evidence" value="ECO:0007669"/>
    <property type="project" value="InterPro"/>
</dbReference>
<evidence type="ECO:0000256" key="9">
    <source>
        <dbReference type="RuleBase" id="RU362042"/>
    </source>
</evidence>
<dbReference type="AlphaFoldDB" id="A0A951PAF0"/>
<feature type="active site" evidence="7">
    <location>
        <position position="123"/>
    </location>
</feature>
<dbReference type="PANTHER" id="PTHR43390">
    <property type="entry name" value="SIGNAL PEPTIDASE I"/>
    <property type="match status" value="1"/>
</dbReference>
<comment type="catalytic activity">
    <reaction evidence="1 8">
        <text>Cleavage of hydrophobic, N-terminal signal or leader sequences from secreted and periplasmic proteins.</text>
        <dbReference type="EC" id="3.4.21.89"/>
    </reaction>
</comment>
<dbReference type="PROSITE" id="PS00760">
    <property type="entry name" value="SPASE_I_2"/>
    <property type="match status" value="1"/>
</dbReference>
<dbReference type="GO" id="GO:0004252">
    <property type="term" value="F:serine-type endopeptidase activity"/>
    <property type="evidence" value="ECO:0007669"/>
    <property type="project" value="InterPro"/>
</dbReference>
<evidence type="ECO:0000256" key="4">
    <source>
        <dbReference type="ARBA" id="ARBA00013208"/>
    </source>
</evidence>
<protein>
    <recommendedName>
        <fullName evidence="4 8">Signal peptidase I</fullName>
        <ecNumber evidence="4 8">3.4.21.89</ecNumber>
    </recommendedName>
</protein>
<evidence type="ECO:0000259" key="10">
    <source>
        <dbReference type="Pfam" id="PF10502"/>
    </source>
</evidence>
<dbReference type="EC" id="3.4.21.89" evidence="4 8"/>
<feature type="domain" description="Peptidase S26" evidence="10">
    <location>
        <begin position="58"/>
        <end position="203"/>
    </location>
</feature>
<dbReference type="Gene3D" id="2.10.109.10">
    <property type="entry name" value="Umud Fragment, subunit A"/>
    <property type="match status" value="1"/>
</dbReference>
<evidence type="ECO:0000256" key="2">
    <source>
        <dbReference type="ARBA" id="ARBA00004401"/>
    </source>
</evidence>
<evidence type="ECO:0000313" key="11">
    <source>
        <dbReference type="EMBL" id="MBW4465982.1"/>
    </source>
</evidence>
<evidence type="ECO:0000256" key="5">
    <source>
        <dbReference type="ARBA" id="ARBA00022670"/>
    </source>
</evidence>
<evidence type="ECO:0000256" key="8">
    <source>
        <dbReference type="RuleBase" id="RU003993"/>
    </source>
</evidence>
<reference evidence="11" key="1">
    <citation type="submission" date="2021-05" db="EMBL/GenBank/DDBJ databases">
        <authorList>
            <person name="Pietrasiak N."/>
            <person name="Ward R."/>
            <person name="Stajich J.E."/>
            <person name="Kurbessoian T."/>
        </authorList>
    </citation>
    <scope>NUCLEOTIDE SEQUENCE</scope>
    <source>
        <strain evidence="11">GSE-TBD4-15B</strain>
    </source>
</reference>
<dbReference type="Proteomes" id="UP000707356">
    <property type="component" value="Unassembled WGS sequence"/>
</dbReference>
<organism evidence="11 12">
    <name type="scientific">Pegethrix bostrychoides GSE-TBD4-15B</name>
    <dbReference type="NCBI Taxonomy" id="2839662"/>
    <lineage>
        <taxon>Bacteria</taxon>
        <taxon>Bacillati</taxon>
        <taxon>Cyanobacteriota</taxon>
        <taxon>Cyanophyceae</taxon>
        <taxon>Oculatellales</taxon>
        <taxon>Oculatellaceae</taxon>
        <taxon>Pegethrix</taxon>
    </lineage>
</organism>
<comment type="similarity">
    <text evidence="3 9">Belongs to the peptidase S26 family.</text>
</comment>
<dbReference type="GO" id="GO:0005886">
    <property type="term" value="C:plasma membrane"/>
    <property type="evidence" value="ECO:0007669"/>
    <property type="project" value="UniProtKB-SubCell"/>
</dbReference>
<dbReference type="GO" id="GO:0009003">
    <property type="term" value="F:signal peptidase activity"/>
    <property type="evidence" value="ECO:0007669"/>
    <property type="project" value="UniProtKB-EC"/>
</dbReference>
<proteinExistence type="inferred from homology"/>
<dbReference type="NCBIfam" id="TIGR02227">
    <property type="entry name" value="sigpep_I_bact"/>
    <property type="match status" value="1"/>
</dbReference>
<evidence type="ECO:0000256" key="1">
    <source>
        <dbReference type="ARBA" id="ARBA00000677"/>
    </source>
</evidence>
<dbReference type="InterPro" id="IPR019757">
    <property type="entry name" value="Pept_S26A_signal_pept_1_Lys-AS"/>
</dbReference>
<dbReference type="Pfam" id="PF10502">
    <property type="entry name" value="Peptidase_S26"/>
    <property type="match status" value="1"/>
</dbReference>
<keyword evidence="6 8" id="KW-0378">Hydrolase</keyword>
<keyword evidence="5 8" id="KW-0645">Protease</keyword>
<dbReference type="PANTHER" id="PTHR43390:SF1">
    <property type="entry name" value="CHLOROPLAST PROCESSING PEPTIDASE"/>
    <property type="match status" value="1"/>
</dbReference>
<evidence type="ECO:0000256" key="7">
    <source>
        <dbReference type="PIRSR" id="PIRSR600223-1"/>
    </source>
</evidence>
<dbReference type="InterPro" id="IPR036286">
    <property type="entry name" value="LexA/Signal_pep-like_sf"/>
</dbReference>
<feature type="active site" evidence="7">
    <location>
        <position position="68"/>
    </location>
</feature>
<evidence type="ECO:0000256" key="3">
    <source>
        <dbReference type="ARBA" id="ARBA00009370"/>
    </source>
</evidence>
<dbReference type="SUPFAM" id="SSF51306">
    <property type="entry name" value="LexA/Signal peptidase"/>
    <property type="match status" value="1"/>
</dbReference>
<name>A0A951PAF0_9CYAN</name>
<dbReference type="InterPro" id="IPR019533">
    <property type="entry name" value="Peptidase_S26"/>
</dbReference>
<dbReference type="CDD" id="cd06530">
    <property type="entry name" value="S26_SPase_I"/>
    <property type="match status" value="1"/>
</dbReference>
<dbReference type="InterPro" id="IPR000223">
    <property type="entry name" value="Pept_S26A_signal_pept_1"/>
</dbReference>
<reference evidence="11" key="2">
    <citation type="journal article" date="2022" name="Microbiol. Resour. Announc.">
        <title>Metagenome Sequencing to Explore Phylogenomics of Terrestrial Cyanobacteria.</title>
        <authorList>
            <person name="Ward R.D."/>
            <person name="Stajich J.E."/>
            <person name="Johansen J.R."/>
            <person name="Huntemann M."/>
            <person name="Clum A."/>
            <person name="Foster B."/>
            <person name="Foster B."/>
            <person name="Roux S."/>
            <person name="Palaniappan K."/>
            <person name="Varghese N."/>
            <person name="Mukherjee S."/>
            <person name="Reddy T.B.K."/>
            <person name="Daum C."/>
            <person name="Copeland A."/>
            <person name="Chen I.A."/>
            <person name="Ivanova N.N."/>
            <person name="Kyrpides N.C."/>
            <person name="Shapiro N."/>
            <person name="Eloe-Fadrosh E.A."/>
            <person name="Pietrasiak N."/>
        </authorList>
    </citation>
    <scope>NUCLEOTIDE SEQUENCE</scope>
    <source>
        <strain evidence="11">GSE-TBD4-15B</strain>
    </source>
</reference>
<dbReference type="InterPro" id="IPR019756">
    <property type="entry name" value="Pept_S26A_signal_pept_1_Ser-AS"/>
</dbReference>
<evidence type="ECO:0000313" key="12">
    <source>
        <dbReference type="Proteomes" id="UP000707356"/>
    </source>
</evidence>
<comment type="caution">
    <text evidence="11">The sequence shown here is derived from an EMBL/GenBank/DDBJ whole genome shotgun (WGS) entry which is preliminary data.</text>
</comment>
<dbReference type="PROSITE" id="PS00501">
    <property type="entry name" value="SPASE_I_1"/>
    <property type="match status" value="1"/>
</dbReference>
<evidence type="ECO:0000256" key="6">
    <source>
        <dbReference type="ARBA" id="ARBA00022801"/>
    </source>
</evidence>
<accession>A0A951PAF0</accession>
<dbReference type="PRINTS" id="PR00727">
    <property type="entry name" value="LEADERPTASE"/>
</dbReference>
<gene>
    <name evidence="11" type="primary">lepB</name>
    <name evidence="11" type="ORF">KME07_11160</name>
</gene>
<dbReference type="EMBL" id="JAHHHV010000065">
    <property type="protein sequence ID" value="MBW4465982.1"/>
    <property type="molecule type" value="Genomic_DNA"/>
</dbReference>
<sequence length="219" mass="25114">MQVLQLSIFKPQRLLIWRSIWRSIWLLIWRSIWRSRSSCPRYLLTVLAGCVTACSPGRYRAYYIPSESMQPTFEVNDRILADQASYQTAAPQRGDVVIFRPSEQLMDMLQGAMPLDDQTVFVKRVVGLPGERVEVKQGKVYIDQSPLAEPYLSEAAAYTWGPVTVPANALILLGDNRNNAFDSHYWGALPQQNLLGRVIWRYWPLDRFGAVSSRYDQAK</sequence>